<evidence type="ECO:0000313" key="4">
    <source>
        <dbReference type="Proteomes" id="UP000031866"/>
    </source>
</evidence>
<dbReference type="Proteomes" id="UP000031866">
    <property type="component" value="Chromosome"/>
</dbReference>
<evidence type="ECO:0000313" key="2">
    <source>
        <dbReference type="EMBL" id="AJG96703.1"/>
    </source>
</evidence>
<reference evidence="2" key="2">
    <citation type="submission" date="2016-02" db="EMBL/GenBank/DDBJ databases">
        <title>Genome sequence of Clostridium beijerinckii strain 59B.</title>
        <authorList>
            <person name="Little G.T."/>
            <person name="Minton N.P."/>
        </authorList>
    </citation>
    <scope>NUCLEOTIDE SEQUENCE</scope>
    <source>
        <strain evidence="2">NCIMB 14988</strain>
    </source>
</reference>
<keyword evidence="2" id="KW-0378">Hydrolase</keyword>
<dbReference type="GO" id="GO:0016787">
    <property type="term" value="F:hydrolase activity"/>
    <property type="evidence" value="ECO:0007669"/>
    <property type="project" value="UniProtKB-KW"/>
</dbReference>
<dbReference type="InterPro" id="IPR006675">
    <property type="entry name" value="HDIG_dom"/>
</dbReference>
<dbReference type="GeneID" id="66342871"/>
<dbReference type="Gene3D" id="1.10.3210.10">
    <property type="entry name" value="Hypothetical protein af1432"/>
    <property type="match status" value="1"/>
</dbReference>
<dbReference type="AlphaFoldDB" id="A0A0B5QJ71"/>
<organism evidence="2 4">
    <name type="scientific">Clostridium beijerinckii</name>
    <name type="common">Clostridium MP</name>
    <dbReference type="NCBI Taxonomy" id="1520"/>
    <lineage>
        <taxon>Bacteria</taxon>
        <taxon>Bacillati</taxon>
        <taxon>Bacillota</taxon>
        <taxon>Clostridia</taxon>
        <taxon>Eubacteriales</taxon>
        <taxon>Clostridiaceae</taxon>
        <taxon>Clostridium</taxon>
    </lineage>
</organism>
<dbReference type="InterPro" id="IPR003607">
    <property type="entry name" value="HD/PDEase_dom"/>
</dbReference>
<name>A0A0B5QJ71_CLOBE</name>
<dbReference type="EMBL" id="CP010086">
    <property type="protein sequence ID" value="AJG96703.1"/>
    <property type="molecule type" value="Genomic_DNA"/>
</dbReference>
<dbReference type="KEGG" id="cbei:LF65_00003"/>
<reference evidence="3" key="4">
    <citation type="journal article" date="2022" name="Nat. Biotechnol.">
        <title>Carbon-negative production of acetone and isopropanol by gas fermentation at industrial pilot scale.</title>
        <authorList>
            <person name="Liew F.E."/>
            <person name="Nogle R."/>
            <person name="Abdalla T."/>
            <person name="Rasor B.J."/>
            <person name="Canter C."/>
            <person name="Jensen R.O."/>
            <person name="Wang L."/>
            <person name="Strutz J."/>
            <person name="Chirania P."/>
            <person name="De Tissera S."/>
            <person name="Mueller A.P."/>
            <person name="Ruan Z."/>
            <person name="Gao A."/>
            <person name="Tran L."/>
            <person name="Engle N.L."/>
            <person name="Bromley J.C."/>
            <person name="Daniell J."/>
            <person name="Conrado R."/>
            <person name="Tschaplinski T.J."/>
            <person name="Giannone R.J."/>
            <person name="Hettich R.L."/>
            <person name="Karim A.S."/>
            <person name="Simpson S.D."/>
            <person name="Brown S.D."/>
            <person name="Leang C."/>
            <person name="Jewett M.C."/>
            <person name="Kopke M."/>
        </authorList>
    </citation>
    <scope>NUCLEOTIDE SEQUENCE</scope>
    <source>
        <strain evidence="3">DJ015</strain>
    </source>
</reference>
<gene>
    <name evidence="3" type="ORF">HGI39_24060</name>
    <name evidence="2" type="ORF">LF65_00003</name>
</gene>
<dbReference type="EMBL" id="JABAGV010000115">
    <property type="protein sequence ID" value="MBC2477709.1"/>
    <property type="molecule type" value="Genomic_DNA"/>
</dbReference>
<dbReference type="NCBIfam" id="TIGR00277">
    <property type="entry name" value="HDIG"/>
    <property type="match status" value="1"/>
</dbReference>
<evidence type="ECO:0000313" key="3">
    <source>
        <dbReference type="EMBL" id="MBC2477709.1"/>
    </source>
</evidence>
<dbReference type="CDD" id="cd00077">
    <property type="entry name" value="HDc"/>
    <property type="match status" value="1"/>
</dbReference>
<dbReference type="STRING" id="1520.LF65_00003"/>
<dbReference type="Proteomes" id="UP001194098">
    <property type="component" value="Unassembled WGS sequence"/>
</dbReference>
<dbReference type="RefSeq" id="WP_039773422.1">
    <property type="nucleotide sequence ID" value="NZ_BKAK01000206.1"/>
</dbReference>
<feature type="domain" description="HD" evidence="1">
    <location>
        <begin position="46"/>
        <end position="169"/>
    </location>
</feature>
<dbReference type="InterPro" id="IPR006674">
    <property type="entry name" value="HD_domain"/>
</dbReference>
<dbReference type="SUPFAM" id="SSF109604">
    <property type="entry name" value="HD-domain/PDEase-like"/>
    <property type="match status" value="1"/>
</dbReference>
<protein>
    <submittedName>
        <fullName evidence="3">HD domain-containing protein</fullName>
    </submittedName>
    <submittedName>
        <fullName evidence="2">Metal-dependent phosphohydrolase</fullName>
    </submittedName>
</protein>
<sequence length="171" mass="20242">MFSYRIKQFYWAIESIFVKEDMEILKMYLSISELNLFMKLTKSERQHSIRVCRTAIKYIEDNNIVDIDKKRMARCALLHDIGKLESKLNIFYKGIIVFLNSITRGKFLKYNKNKKIISYYNHPEVGARLIESINNDECLDVINSIKYHHNKSDIDSKNIYLKVLSISDDCN</sequence>
<accession>A0A0B5QJ71</accession>
<reference evidence="4" key="1">
    <citation type="submission" date="2014-12" db="EMBL/GenBank/DDBJ databases">
        <title>Genome sequence of Clostridium beijerinckii strain 59B.</title>
        <authorList>
            <person name="Little G.T."/>
            <person name="Minton N.P."/>
        </authorList>
    </citation>
    <scope>NUCLEOTIDE SEQUENCE [LARGE SCALE GENOMIC DNA]</scope>
    <source>
        <strain evidence="4">59B</strain>
    </source>
</reference>
<proteinExistence type="predicted"/>
<evidence type="ECO:0000259" key="1">
    <source>
        <dbReference type="Pfam" id="PF01966"/>
    </source>
</evidence>
<dbReference type="Pfam" id="PF01966">
    <property type="entry name" value="HD"/>
    <property type="match status" value="1"/>
</dbReference>
<reference evidence="3" key="3">
    <citation type="submission" date="2020-04" db="EMBL/GenBank/DDBJ databases">
        <authorList>
            <person name="Brown S."/>
        </authorList>
    </citation>
    <scope>NUCLEOTIDE SEQUENCE</scope>
    <source>
        <strain evidence="3">DJ015</strain>
    </source>
</reference>
<dbReference type="OrthoDB" id="68032at2"/>